<protein>
    <submittedName>
        <fullName evidence="2">Uncharacterized protein</fullName>
    </submittedName>
</protein>
<feature type="compositionally biased region" description="Basic and acidic residues" evidence="1">
    <location>
        <begin position="1"/>
        <end position="16"/>
    </location>
</feature>
<sequence>MASHTDHSSHQGDGGRKSGCCGGKADAGRPGAGQAKQPRPEEARPASGGGCCGSKP</sequence>
<feature type="region of interest" description="Disordered" evidence="1">
    <location>
        <begin position="1"/>
        <end position="56"/>
    </location>
</feature>
<comment type="caution">
    <text evidence="2">The sequence shown here is derived from an EMBL/GenBank/DDBJ whole genome shotgun (WGS) entry which is preliminary data.</text>
</comment>
<organism evidence="2 3">
    <name type="scientific">Sphingomonas canadensis</name>
    <dbReference type="NCBI Taxonomy" id="1219257"/>
    <lineage>
        <taxon>Bacteria</taxon>
        <taxon>Pseudomonadati</taxon>
        <taxon>Pseudomonadota</taxon>
        <taxon>Alphaproteobacteria</taxon>
        <taxon>Sphingomonadales</taxon>
        <taxon>Sphingomonadaceae</taxon>
        <taxon>Sphingomonas</taxon>
    </lineage>
</organism>
<reference evidence="3" key="1">
    <citation type="journal article" date="2019" name="Int. J. Syst. Evol. Microbiol.">
        <title>The Global Catalogue of Microorganisms (GCM) 10K type strain sequencing project: providing services to taxonomists for standard genome sequencing and annotation.</title>
        <authorList>
            <consortium name="The Broad Institute Genomics Platform"/>
            <consortium name="The Broad Institute Genome Sequencing Center for Infectious Disease"/>
            <person name="Wu L."/>
            <person name="Ma J."/>
        </authorList>
    </citation>
    <scope>NUCLEOTIDE SEQUENCE [LARGE SCALE GENOMIC DNA]</scope>
    <source>
        <strain evidence="3">CCUG 62982</strain>
    </source>
</reference>
<name>A0ABW3H7Y7_9SPHN</name>
<feature type="compositionally biased region" description="Gly residues" evidence="1">
    <location>
        <begin position="47"/>
        <end position="56"/>
    </location>
</feature>
<dbReference type="RefSeq" id="WP_264945306.1">
    <property type="nucleotide sequence ID" value="NZ_JAPDRA010000007.1"/>
</dbReference>
<evidence type="ECO:0000313" key="2">
    <source>
        <dbReference type="EMBL" id="MFD0947434.1"/>
    </source>
</evidence>
<proteinExistence type="predicted"/>
<accession>A0ABW3H7Y7</accession>
<gene>
    <name evidence="2" type="ORF">ACFQ1E_13875</name>
</gene>
<dbReference type="Proteomes" id="UP001596977">
    <property type="component" value="Unassembled WGS sequence"/>
</dbReference>
<evidence type="ECO:0000313" key="3">
    <source>
        <dbReference type="Proteomes" id="UP001596977"/>
    </source>
</evidence>
<dbReference type="EMBL" id="JBHTJG010000007">
    <property type="protein sequence ID" value="MFD0947434.1"/>
    <property type="molecule type" value="Genomic_DNA"/>
</dbReference>
<keyword evidence="3" id="KW-1185">Reference proteome</keyword>
<evidence type="ECO:0000256" key="1">
    <source>
        <dbReference type="SAM" id="MobiDB-lite"/>
    </source>
</evidence>